<dbReference type="PANTHER" id="PTHR10809">
    <property type="entry name" value="VESICLE-ASSOCIATED MEMBRANE PROTEIN-ASSOCIATED PROTEIN"/>
    <property type="match status" value="1"/>
</dbReference>
<keyword evidence="4" id="KW-1133">Transmembrane helix</keyword>
<dbReference type="GO" id="GO:0005789">
    <property type="term" value="C:endoplasmic reticulum membrane"/>
    <property type="evidence" value="ECO:0007669"/>
    <property type="project" value="InterPro"/>
</dbReference>
<proteinExistence type="inferred from homology"/>
<evidence type="ECO:0000256" key="5">
    <source>
        <dbReference type="ARBA" id="ARBA00023136"/>
    </source>
</evidence>
<dbReference type="GO" id="GO:0005886">
    <property type="term" value="C:plasma membrane"/>
    <property type="evidence" value="ECO:0007669"/>
    <property type="project" value="TreeGrafter"/>
</dbReference>
<dbReference type="Gene3D" id="2.60.40.10">
    <property type="entry name" value="Immunoglobulins"/>
    <property type="match status" value="1"/>
</dbReference>
<dbReference type="SUPFAM" id="SSF49354">
    <property type="entry name" value="PapD-like"/>
    <property type="match status" value="1"/>
</dbReference>
<evidence type="ECO:0000256" key="2">
    <source>
        <dbReference type="ARBA" id="ARBA00008932"/>
    </source>
</evidence>
<dbReference type="GO" id="GO:0090158">
    <property type="term" value="P:endoplasmic reticulum membrane organization"/>
    <property type="evidence" value="ECO:0007669"/>
    <property type="project" value="TreeGrafter"/>
</dbReference>
<dbReference type="InterPro" id="IPR008962">
    <property type="entry name" value="PapD-like_sf"/>
</dbReference>
<reference evidence="7" key="1">
    <citation type="journal article" date="2013" name="Genome Res.">
        <title>A second-generation assembly of the Drosophila simulans genome provides new insights into patterns of lineage-specific divergence.</title>
        <authorList>
            <person name="Hu T.T."/>
            <person name="Eisen M.B."/>
            <person name="Thornton K.R."/>
            <person name="Andolfatto P."/>
        </authorList>
    </citation>
    <scope>NUCLEOTIDE SEQUENCE [LARGE SCALE GENOMIC DNA]</scope>
    <source>
        <strain evidence="7">W501</strain>
    </source>
</reference>
<evidence type="ECO:0000259" key="6">
    <source>
        <dbReference type="PROSITE" id="PS50202"/>
    </source>
</evidence>
<dbReference type="GO" id="GO:0033149">
    <property type="term" value="F:FFAT motif binding"/>
    <property type="evidence" value="ECO:0007669"/>
    <property type="project" value="TreeGrafter"/>
</dbReference>
<protein>
    <recommendedName>
        <fullName evidence="6">MSP domain-containing protein</fullName>
    </recommendedName>
</protein>
<evidence type="ECO:0000256" key="1">
    <source>
        <dbReference type="ARBA" id="ARBA00004211"/>
    </source>
</evidence>
<evidence type="ECO:0000313" key="7">
    <source>
        <dbReference type="EMBL" id="KMY87637.1"/>
    </source>
</evidence>
<dbReference type="InterPro" id="IPR013783">
    <property type="entry name" value="Ig-like_fold"/>
</dbReference>
<dbReference type="GO" id="GO:0061817">
    <property type="term" value="P:endoplasmic reticulum-plasma membrane tethering"/>
    <property type="evidence" value="ECO:0007669"/>
    <property type="project" value="TreeGrafter"/>
</dbReference>
<feature type="domain" description="MSP" evidence="6">
    <location>
        <begin position="88"/>
        <end position="207"/>
    </location>
</feature>
<organism evidence="7">
    <name type="scientific">Drosophila simulans</name>
    <name type="common">Fruit fly</name>
    <dbReference type="NCBI Taxonomy" id="7240"/>
    <lineage>
        <taxon>Eukaryota</taxon>
        <taxon>Metazoa</taxon>
        <taxon>Ecdysozoa</taxon>
        <taxon>Arthropoda</taxon>
        <taxon>Hexapoda</taxon>
        <taxon>Insecta</taxon>
        <taxon>Pterygota</taxon>
        <taxon>Neoptera</taxon>
        <taxon>Endopterygota</taxon>
        <taxon>Diptera</taxon>
        <taxon>Brachycera</taxon>
        <taxon>Muscomorpha</taxon>
        <taxon>Ephydroidea</taxon>
        <taxon>Drosophilidae</taxon>
        <taxon>Drosophila</taxon>
        <taxon>Sophophora</taxon>
    </lineage>
</organism>
<dbReference type="InterPro" id="IPR016763">
    <property type="entry name" value="VAP"/>
</dbReference>
<dbReference type="PANTHER" id="PTHR10809:SF6">
    <property type="entry name" value="AT11025P-RELATED"/>
    <property type="match status" value="1"/>
</dbReference>
<dbReference type="OrthoDB" id="10022288at2759"/>
<reference evidence="7" key="2">
    <citation type="submission" date="2014-06" db="EMBL/GenBank/DDBJ databases">
        <authorList>
            <person name="Hu T."/>
            <person name="Eisen M.B."/>
            <person name="Thornton K.R."/>
            <person name="Andolfatto P."/>
        </authorList>
    </citation>
    <scope>NUCLEOTIDE SEQUENCE</scope>
    <source>
        <strain evidence="7">W501</strain>
    </source>
</reference>
<keyword evidence="5" id="KW-0472">Membrane</keyword>
<comment type="subcellular location">
    <subcellularLocation>
        <location evidence="1">Membrane</location>
        <topology evidence="1">Single-pass type IV membrane protein</topology>
    </subcellularLocation>
</comment>
<dbReference type="PROSITE" id="PS50202">
    <property type="entry name" value="MSP"/>
    <property type="match status" value="1"/>
</dbReference>
<comment type="similarity">
    <text evidence="2">Belongs to the VAMP-associated protein (VAP) (TC 9.B.17) family.</text>
</comment>
<dbReference type="EMBL" id="CM002910">
    <property type="protein sequence ID" value="KMY87637.1"/>
    <property type="molecule type" value="Genomic_DNA"/>
</dbReference>
<dbReference type="KEGG" id="dsi:Dsimw501_GD22847"/>
<accession>A0A0J9QU87</accession>
<keyword evidence="3" id="KW-0812">Transmembrane</keyword>
<evidence type="ECO:0000256" key="4">
    <source>
        <dbReference type="ARBA" id="ARBA00022989"/>
    </source>
</evidence>
<dbReference type="Proteomes" id="UP000035880">
    <property type="component" value="Chromosome 2L"/>
</dbReference>
<reference evidence="7" key="3">
    <citation type="submission" date="2015-04" db="EMBL/GenBank/DDBJ databases">
        <authorList>
            <consortium name="FlyBase"/>
        </authorList>
    </citation>
    <scope>NUCLEOTIDE SEQUENCE</scope>
    <source>
        <strain evidence="7">W501</strain>
    </source>
</reference>
<gene>
    <name evidence="7" type="primary">Dsim\GD22847</name>
    <name evidence="7" type="ORF">Dsimw501_GD22847</name>
</gene>
<sequence>MLMRDDASSCGQRIGGEDWKEEHQYLVAAGGGNKCENMNCTRIDGWHMQMLSNTQAYFRHILVAFEIERNRKRERGTSANQLEARMELLSVGPQVLTFYPPYDDRQRRMVTLLNPTDRRVLFKVTSNAWLNYTVNPNTGRIAPYSSSEIIISLKSFDFNTDERYNHHFVIKSMFEPQDHKNGQTILAIFRDVSRRDISSNTLLVRLEAQPFPLDCHGLDSLCDFSKSSVNTELQLRQLYENCANRLEEAPAKQNTPSGSRHLSKIVIIGSLTLVVLTAFVQRRLMFETFMDTQYADIHFQ</sequence>
<dbReference type="InterPro" id="IPR000535">
    <property type="entry name" value="MSP_dom"/>
</dbReference>
<name>A0A0J9QU87_DROSI</name>
<evidence type="ECO:0000256" key="3">
    <source>
        <dbReference type="ARBA" id="ARBA00022692"/>
    </source>
</evidence>
<dbReference type="AlphaFoldDB" id="A0A0J9QU87"/>
<dbReference type="Pfam" id="PF00635">
    <property type="entry name" value="Motile_Sperm"/>
    <property type="match status" value="1"/>
</dbReference>